<gene>
    <name evidence="2" type="ORF">QBC35DRAFT_302655</name>
</gene>
<dbReference type="InterPro" id="IPR010730">
    <property type="entry name" value="HET"/>
</dbReference>
<organism evidence="2 3">
    <name type="scientific">Podospora australis</name>
    <dbReference type="NCBI Taxonomy" id="1536484"/>
    <lineage>
        <taxon>Eukaryota</taxon>
        <taxon>Fungi</taxon>
        <taxon>Dikarya</taxon>
        <taxon>Ascomycota</taxon>
        <taxon>Pezizomycotina</taxon>
        <taxon>Sordariomycetes</taxon>
        <taxon>Sordariomycetidae</taxon>
        <taxon>Sordariales</taxon>
        <taxon>Podosporaceae</taxon>
        <taxon>Podospora</taxon>
    </lineage>
</organism>
<dbReference type="EMBL" id="MU864448">
    <property type="protein sequence ID" value="KAK4185501.1"/>
    <property type="molecule type" value="Genomic_DNA"/>
</dbReference>
<comment type="caution">
    <text evidence="2">The sequence shown here is derived from an EMBL/GenBank/DDBJ whole genome shotgun (WGS) entry which is preliminary data.</text>
</comment>
<evidence type="ECO:0000313" key="2">
    <source>
        <dbReference type="EMBL" id="KAK4185501.1"/>
    </source>
</evidence>
<dbReference type="Proteomes" id="UP001302126">
    <property type="component" value="Unassembled WGS sequence"/>
</dbReference>
<evidence type="ECO:0000313" key="3">
    <source>
        <dbReference type="Proteomes" id="UP001302126"/>
    </source>
</evidence>
<feature type="domain" description="Heterokaryon incompatibility" evidence="1">
    <location>
        <begin position="64"/>
        <end position="249"/>
    </location>
</feature>
<proteinExistence type="predicted"/>
<sequence length="700" mass="79858">MTNRLPNITLLSISLQAFTYHTTKLDQTKTEFRLLELFPACESPDGVLTCRVFVTTVENPSRPYQALSYVWGSDTKDHFIHVYPPLNSGDNDYKSTKLPITRSLFIALNHLRHLTENVTLWIDQICINQTDNGEKAHQVQLMGRIYSSASQVLVWLGPSSGERCDELMDRWATIGRWCEELDLLSYYNRERWLLMQSYIHNEDPDDPNTKAFQGLFKRSAEAVGEFIWDGTMKAFFAREWFTRAWITQEFCLCADTVFACGAKRFAVELLMQALQAAQHGGAMLNDFSGKEGADERNKMVMDVLYGEPTAKLFACRVQRQKFVRKVKHSMGHTLFQLLKTLHVEHTMNATEHRDRIYSLLGLAVDAEHLGIKADYTKGTEATAKVLTQAAKAMITNPHSGRVEVLSFAQWPKSFGDEEIIPSWVPDWRPQLRPSIYEIRENVDQHFFCACGEEALKVRPIESNDQRVLGLKGWVVDEIEEAGDETWGRSTWVPEVLHARFANIERLHEKAMANPFFPGYGEAKRKEALWRVPIGDMFWDRTKVMPLRARFACEDDAVLAEKIQREHKDLWDAMEVTVAVQKFEAGLPETEKEWVEAMERHKAFGWEERRANGGVGAGYRESMNYVVAKKPFLTKKGNMGMGPGELEAGDVVVVFCGGRIPFVLRPGRGGERYQFVGEAYCHGIMDGEVATDVVLRDIFVE</sequence>
<keyword evidence="3" id="KW-1185">Reference proteome</keyword>
<dbReference type="PANTHER" id="PTHR24148:SF73">
    <property type="entry name" value="HET DOMAIN PROTEIN (AFU_ORTHOLOGUE AFUA_8G01020)"/>
    <property type="match status" value="1"/>
</dbReference>
<dbReference type="PANTHER" id="PTHR24148">
    <property type="entry name" value="ANKYRIN REPEAT DOMAIN-CONTAINING PROTEIN 39 HOMOLOG-RELATED"/>
    <property type="match status" value="1"/>
</dbReference>
<dbReference type="AlphaFoldDB" id="A0AAN6WPA9"/>
<dbReference type="Pfam" id="PF26639">
    <property type="entry name" value="Het-6_barrel"/>
    <property type="match status" value="1"/>
</dbReference>
<evidence type="ECO:0000259" key="1">
    <source>
        <dbReference type="Pfam" id="PF06985"/>
    </source>
</evidence>
<protein>
    <submittedName>
        <fullName evidence="2">HET-6OR heterokaryon incompatibility protein (Het-6OR allele)</fullName>
    </submittedName>
</protein>
<accession>A0AAN6WPA9</accession>
<name>A0AAN6WPA9_9PEZI</name>
<dbReference type="InterPro" id="IPR052895">
    <property type="entry name" value="HetReg/Transcr_Mod"/>
</dbReference>
<reference evidence="2" key="2">
    <citation type="submission" date="2023-05" db="EMBL/GenBank/DDBJ databases">
        <authorList>
            <consortium name="Lawrence Berkeley National Laboratory"/>
            <person name="Steindorff A."/>
            <person name="Hensen N."/>
            <person name="Bonometti L."/>
            <person name="Westerberg I."/>
            <person name="Brannstrom I.O."/>
            <person name="Guillou S."/>
            <person name="Cros-Aarteil S."/>
            <person name="Calhoun S."/>
            <person name="Haridas S."/>
            <person name="Kuo A."/>
            <person name="Mondo S."/>
            <person name="Pangilinan J."/>
            <person name="Riley R."/>
            <person name="Labutti K."/>
            <person name="Andreopoulos B."/>
            <person name="Lipzen A."/>
            <person name="Chen C."/>
            <person name="Yanf M."/>
            <person name="Daum C."/>
            <person name="Ng V."/>
            <person name="Clum A."/>
            <person name="Ohm R."/>
            <person name="Martin F."/>
            <person name="Silar P."/>
            <person name="Natvig D."/>
            <person name="Lalanne C."/>
            <person name="Gautier V."/>
            <person name="Ament-Velasquez S.L."/>
            <person name="Kruys A."/>
            <person name="Hutchinson M.I."/>
            <person name="Powell A.J."/>
            <person name="Barry K."/>
            <person name="Miller A.N."/>
            <person name="Grigoriev I.V."/>
            <person name="Debuchy R."/>
            <person name="Gladieux P."/>
            <person name="Thoren M.H."/>
            <person name="Johannesson H."/>
        </authorList>
    </citation>
    <scope>NUCLEOTIDE SEQUENCE</scope>
    <source>
        <strain evidence="2">PSN309</strain>
    </source>
</reference>
<reference evidence="2" key="1">
    <citation type="journal article" date="2023" name="Mol. Phylogenet. Evol.">
        <title>Genome-scale phylogeny and comparative genomics of the fungal order Sordariales.</title>
        <authorList>
            <person name="Hensen N."/>
            <person name="Bonometti L."/>
            <person name="Westerberg I."/>
            <person name="Brannstrom I.O."/>
            <person name="Guillou S."/>
            <person name="Cros-Aarteil S."/>
            <person name="Calhoun S."/>
            <person name="Haridas S."/>
            <person name="Kuo A."/>
            <person name="Mondo S."/>
            <person name="Pangilinan J."/>
            <person name="Riley R."/>
            <person name="LaButti K."/>
            <person name="Andreopoulos B."/>
            <person name="Lipzen A."/>
            <person name="Chen C."/>
            <person name="Yan M."/>
            <person name="Daum C."/>
            <person name="Ng V."/>
            <person name="Clum A."/>
            <person name="Steindorff A."/>
            <person name="Ohm R.A."/>
            <person name="Martin F."/>
            <person name="Silar P."/>
            <person name="Natvig D.O."/>
            <person name="Lalanne C."/>
            <person name="Gautier V."/>
            <person name="Ament-Velasquez S.L."/>
            <person name="Kruys A."/>
            <person name="Hutchinson M.I."/>
            <person name="Powell A.J."/>
            <person name="Barry K."/>
            <person name="Miller A.N."/>
            <person name="Grigoriev I.V."/>
            <person name="Debuchy R."/>
            <person name="Gladieux P."/>
            <person name="Hiltunen Thoren M."/>
            <person name="Johannesson H."/>
        </authorList>
    </citation>
    <scope>NUCLEOTIDE SEQUENCE</scope>
    <source>
        <strain evidence="2">PSN309</strain>
    </source>
</reference>
<dbReference type="Pfam" id="PF06985">
    <property type="entry name" value="HET"/>
    <property type="match status" value="1"/>
</dbReference>